<reference evidence="10" key="1">
    <citation type="journal article" date="2016" name="PLoS ONE">
        <title>Metagenomic Survey of Viral Diversity Obtained from Feces of Subantarctic and South American Fur Seals.</title>
        <authorList>
            <person name="Kluge M."/>
            <person name="Campos F.S."/>
            <person name="Tavares M."/>
            <person name="de Amorim D.B."/>
            <person name="Valdez F.P."/>
            <person name="Giongo A."/>
            <person name="Roehe P.M."/>
            <person name="Franco A.C."/>
        </authorList>
    </citation>
    <scope>NUCLEOTIDE SEQUENCE</scope>
    <source>
        <strain evidence="10">Fur seal/AAUST65/BR/2012</strain>
    </source>
</reference>
<dbReference type="GO" id="GO:0005198">
    <property type="term" value="F:structural molecule activity"/>
    <property type="evidence" value="ECO:0007669"/>
    <property type="project" value="InterPro"/>
</dbReference>
<keyword evidence="7" id="KW-0946">Virion</keyword>
<accession>A0A0H4FPV0</accession>
<evidence type="ECO:0000256" key="1">
    <source>
        <dbReference type="ARBA" id="ARBA00004328"/>
    </source>
</evidence>
<dbReference type="InterPro" id="IPR029053">
    <property type="entry name" value="Viral_coat"/>
</dbReference>
<evidence type="ECO:0000256" key="5">
    <source>
        <dbReference type="ARBA" id="ARBA00022581"/>
    </source>
</evidence>
<evidence type="ECO:0000256" key="7">
    <source>
        <dbReference type="ARBA" id="ARBA00022844"/>
    </source>
</evidence>
<evidence type="ECO:0000313" key="10">
    <source>
        <dbReference type="EMBL" id="AKO22254.1"/>
    </source>
</evidence>
<keyword evidence="5" id="KW-0945">Host-virus interaction</keyword>
<keyword evidence="6" id="KW-1161">Viral attachment to host cell</keyword>
<evidence type="ECO:0000256" key="6">
    <source>
        <dbReference type="ARBA" id="ARBA00022804"/>
    </source>
</evidence>
<dbReference type="InterPro" id="IPR033703">
    <property type="entry name" value="Rhv-like"/>
</dbReference>
<dbReference type="GO" id="GO:0019062">
    <property type="term" value="P:virion attachment to host cell"/>
    <property type="evidence" value="ECO:0007669"/>
    <property type="project" value="UniProtKB-KW"/>
</dbReference>
<dbReference type="GO" id="GO:0019028">
    <property type="term" value="C:viral capsid"/>
    <property type="evidence" value="ECO:0007669"/>
    <property type="project" value="UniProtKB-KW"/>
</dbReference>
<keyword evidence="8" id="KW-1160">Virus entry into host cell</keyword>
<dbReference type="CDD" id="cd00205">
    <property type="entry name" value="rhv_like"/>
    <property type="match status" value="1"/>
</dbReference>
<evidence type="ECO:0000256" key="4">
    <source>
        <dbReference type="ARBA" id="ARBA00022561"/>
    </source>
</evidence>
<name>A0A0H4FPV0_9PICO</name>
<dbReference type="GO" id="GO:0043657">
    <property type="term" value="C:host cell"/>
    <property type="evidence" value="ECO:0007669"/>
    <property type="project" value="UniProtKB-SubCell"/>
</dbReference>
<feature type="non-terminal residue" evidence="10">
    <location>
        <position position="155"/>
    </location>
</feature>
<dbReference type="Pfam" id="PF00073">
    <property type="entry name" value="Rhv"/>
    <property type="match status" value="1"/>
</dbReference>
<dbReference type="SUPFAM" id="SSF88633">
    <property type="entry name" value="Positive stranded ssRNA viruses"/>
    <property type="match status" value="1"/>
</dbReference>
<dbReference type="Gene3D" id="2.60.120.20">
    <property type="match status" value="1"/>
</dbReference>
<keyword evidence="4" id="KW-0167">Capsid protein</keyword>
<comment type="subcellular location">
    <subcellularLocation>
        <location evidence="2">Host cell</location>
    </subcellularLocation>
    <subcellularLocation>
        <location evidence="1">Virion</location>
    </subcellularLocation>
</comment>
<organism evidence="10">
    <name type="scientific">Picornavirus fur seal/AAUST65/BR/2012</name>
    <dbReference type="NCBI Taxonomy" id="1676481"/>
    <lineage>
        <taxon>Viruses</taxon>
        <taxon>Riboviria</taxon>
        <taxon>Orthornavirae</taxon>
        <taxon>Pisuviricota</taxon>
        <taxon>Pisoniviricetes</taxon>
        <taxon>Picornavirales</taxon>
        <taxon>Picornaviridae</taxon>
    </lineage>
</organism>
<proteinExistence type="predicted"/>
<dbReference type="EMBL" id="KR816213">
    <property type="protein sequence ID" value="AKO22254.1"/>
    <property type="molecule type" value="Genomic_RNA"/>
</dbReference>
<evidence type="ECO:0000256" key="8">
    <source>
        <dbReference type="ARBA" id="ARBA00023296"/>
    </source>
</evidence>
<sequence>TAPQFSQLQEIDLMKVLMDPKYSVDGLLQYHKYARFGVEVIVQINPSPFQQGGLIAFLTPGSTSLMSVNSAMTLPYGLLNCSANNVVQMKTPFVYSRGMYDLKNPAYPMMYLVLAVWSPLMVGTGTSTNVSYTISGRLVDLELHGILPLGVGTPA</sequence>
<evidence type="ECO:0000256" key="2">
    <source>
        <dbReference type="ARBA" id="ARBA00004340"/>
    </source>
</evidence>
<dbReference type="InterPro" id="IPR001676">
    <property type="entry name" value="Picornavirus_capsid"/>
</dbReference>
<evidence type="ECO:0000259" key="9">
    <source>
        <dbReference type="Pfam" id="PF00073"/>
    </source>
</evidence>
<protein>
    <recommendedName>
        <fullName evidence="3">Genome polyprotein</fullName>
    </recommendedName>
</protein>
<dbReference type="GO" id="GO:0046718">
    <property type="term" value="P:symbiont entry into host cell"/>
    <property type="evidence" value="ECO:0007669"/>
    <property type="project" value="UniProtKB-KW"/>
</dbReference>
<feature type="non-terminal residue" evidence="10">
    <location>
        <position position="1"/>
    </location>
</feature>
<feature type="domain" description="Picornavirus capsid" evidence="9">
    <location>
        <begin position="12"/>
        <end position="120"/>
    </location>
</feature>
<evidence type="ECO:0000256" key="3">
    <source>
        <dbReference type="ARBA" id="ARBA00020107"/>
    </source>
</evidence>